<accession>A0A6P4Z727</accession>
<evidence type="ECO:0000313" key="2">
    <source>
        <dbReference type="RefSeq" id="XP_019625421.1"/>
    </source>
</evidence>
<keyword evidence="1" id="KW-1185">Reference proteome</keyword>
<protein>
    <submittedName>
        <fullName evidence="2 3">Uncharacterized protein LOC109470786</fullName>
    </submittedName>
</protein>
<evidence type="ECO:0000313" key="1">
    <source>
        <dbReference type="Proteomes" id="UP000515135"/>
    </source>
</evidence>
<reference evidence="2 3" key="1">
    <citation type="submission" date="2025-04" db="UniProtKB">
        <authorList>
            <consortium name="RefSeq"/>
        </authorList>
    </citation>
    <scope>IDENTIFICATION</scope>
    <source>
        <tissue evidence="2 3">Gonad</tissue>
    </source>
</reference>
<gene>
    <name evidence="2 3" type="primary">LOC109470786</name>
</gene>
<dbReference type="Proteomes" id="UP000515135">
    <property type="component" value="Unplaced"/>
</dbReference>
<name>A0A6P4Z727_BRABE</name>
<organism evidence="1 2">
    <name type="scientific">Branchiostoma belcheri</name>
    <name type="common">Amphioxus</name>
    <dbReference type="NCBI Taxonomy" id="7741"/>
    <lineage>
        <taxon>Eukaryota</taxon>
        <taxon>Metazoa</taxon>
        <taxon>Chordata</taxon>
        <taxon>Cephalochordata</taxon>
        <taxon>Leptocardii</taxon>
        <taxon>Amphioxiformes</taxon>
        <taxon>Branchiostomatidae</taxon>
        <taxon>Branchiostoma</taxon>
    </lineage>
</organism>
<sequence length="155" mass="18447">MAEKSDEKRVPRSKKPFKRPYIKPWKVKDESAFQVKIPVCHGESLLLDRTDRLAIAVPRSTITEDMSAEAWVRAYMRMRNATVNYDRIFLEIVNYLEKGPEDFDKMDVVALVEALVEHAESAEIYDMEMWRRKLWQIKVCAGWEECYQIWYDYSD</sequence>
<dbReference type="KEGG" id="bbel:109470786"/>
<dbReference type="AlphaFoldDB" id="A0A6P4Z727"/>
<evidence type="ECO:0000313" key="3">
    <source>
        <dbReference type="RefSeq" id="XP_019625422.1"/>
    </source>
</evidence>
<proteinExistence type="predicted"/>
<dbReference type="RefSeq" id="XP_019625422.1">
    <property type="nucleotide sequence ID" value="XM_019769863.1"/>
</dbReference>
<dbReference type="RefSeq" id="XP_019625421.1">
    <property type="nucleotide sequence ID" value="XM_019769862.1"/>
</dbReference>
<dbReference type="GeneID" id="109470786"/>
<dbReference type="OrthoDB" id="10014623at2759"/>